<evidence type="ECO:0000259" key="6">
    <source>
        <dbReference type="PROSITE" id="PS50111"/>
    </source>
</evidence>
<sequence>MQAQNGGDSIINNQHIDSVSHISLNGLITHVTTPLNNSVNHSYEIYLGLASLILIILLTNYYISSFVGGALYTNVMALKRAADGDLTGRLNFFPVKDEFSILAISIDTLVERQHKLVTEMTNANQQIRSVVQEFRNTATEGQSLAVNQRQHIDSLATAMEQMTAAVTEVSRNAELSSTETQEANVQVDAGSRDIAISVDAIAALSNEIGDASDAVNNLNENAAKIDEVVTTINAISEQTNLLALNAAIEAARAGEQGRGFAVVADEVRTLAGRTQAATVEIKAMIESLQAGALNLKQVMTRTVEKAEDSKMHVLDTGKDLQGIAHHSAKVYEMSVLIATSAEEQSAVANEIATNLMDIRNQSQHVEASANQSVSGCNELHATTEQLDKLLVGLKL</sequence>
<dbReference type="SUPFAM" id="SSF58104">
    <property type="entry name" value="Methyl-accepting chemotaxis protein (MCP) signaling domain"/>
    <property type="match status" value="1"/>
</dbReference>
<dbReference type="Gene3D" id="1.10.287.950">
    <property type="entry name" value="Methyl-accepting chemotaxis protein"/>
    <property type="match status" value="1"/>
</dbReference>
<comment type="caution">
    <text evidence="8">The sequence shown here is derived from an EMBL/GenBank/DDBJ whole genome shotgun (WGS) entry which is preliminary data.</text>
</comment>
<keyword evidence="9" id="KW-1185">Reference proteome</keyword>
<dbReference type="InterPro" id="IPR003660">
    <property type="entry name" value="HAMP_dom"/>
</dbReference>
<dbReference type="Proteomes" id="UP000887104">
    <property type="component" value="Unassembled WGS sequence"/>
</dbReference>
<gene>
    <name evidence="8" type="ORF">TUM4438_19740</name>
</gene>
<evidence type="ECO:0000313" key="8">
    <source>
        <dbReference type="EMBL" id="GIU45690.1"/>
    </source>
</evidence>
<comment type="similarity">
    <text evidence="3">Belongs to the methyl-accepting chemotaxis (MCP) protein family.</text>
</comment>
<keyword evidence="5" id="KW-1133">Transmembrane helix</keyword>
<organism evidence="8 9">
    <name type="scientific">Shewanella sairae</name>
    <dbReference type="NCBI Taxonomy" id="190310"/>
    <lineage>
        <taxon>Bacteria</taxon>
        <taxon>Pseudomonadati</taxon>
        <taxon>Pseudomonadota</taxon>
        <taxon>Gammaproteobacteria</taxon>
        <taxon>Alteromonadales</taxon>
        <taxon>Shewanellaceae</taxon>
        <taxon>Shewanella</taxon>
    </lineage>
</organism>
<evidence type="ECO:0000256" key="1">
    <source>
        <dbReference type="ARBA" id="ARBA00004370"/>
    </source>
</evidence>
<reference evidence="8" key="1">
    <citation type="submission" date="2021-05" db="EMBL/GenBank/DDBJ databases">
        <title>Molecular characterization for Shewanella algae harboring chromosomal blaOXA-55-like strains isolated from clinical and environment sample.</title>
        <authorList>
            <person name="Ohama Y."/>
            <person name="Aoki K."/>
            <person name="Harada S."/>
            <person name="Moriya K."/>
            <person name="Ishii Y."/>
            <person name="Tateda K."/>
        </authorList>
    </citation>
    <scope>NUCLEOTIDE SEQUENCE</scope>
    <source>
        <strain evidence="8">JCM 11563</strain>
    </source>
</reference>
<comment type="subcellular location">
    <subcellularLocation>
        <location evidence="1">Membrane</location>
    </subcellularLocation>
</comment>
<dbReference type="EMBL" id="BPEY01000030">
    <property type="protein sequence ID" value="GIU45690.1"/>
    <property type="molecule type" value="Genomic_DNA"/>
</dbReference>
<feature type="transmembrane region" description="Helical" evidence="5">
    <location>
        <begin position="45"/>
        <end position="72"/>
    </location>
</feature>
<protein>
    <submittedName>
        <fullName evidence="8">Chemotaxis protein</fullName>
    </submittedName>
</protein>
<evidence type="ECO:0000256" key="2">
    <source>
        <dbReference type="ARBA" id="ARBA00023224"/>
    </source>
</evidence>
<keyword evidence="2 4" id="KW-0807">Transducer</keyword>
<evidence type="ECO:0000256" key="3">
    <source>
        <dbReference type="ARBA" id="ARBA00029447"/>
    </source>
</evidence>
<dbReference type="PANTHER" id="PTHR32089:SF65">
    <property type="entry name" value="CHEMOTAXIS SIGNAL TRANSDUCTION SYSTEM METHYL ACCEPTING SENSORY TRANSDUCER"/>
    <property type="match status" value="1"/>
</dbReference>
<keyword evidence="5" id="KW-0472">Membrane</keyword>
<dbReference type="PROSITE" id="PS50885">
    <property type="entry name" value="HAMP"/>
    <property type="match status" value="1"/>
</dbReference>
<dbReference type="PROSITE" id="PS50111">
    <property type="entry name" value="CHEMOTAXIS_TRANSDUC_2"/>
    <property type="match status" value="1"/>
</dbReference>
<name>A0ABQ4PDR6_9GAMM</name>
<dbReference type="CDD" id="cd11386">
    <property type="entry name" value="MCP_signal"/>
    <property type="match status" value="1"/>
</dbReference>
<feature type="domain" description="Methyl-accepting transducer" evidence="6">
    <location>
        <begin position="123"/>
        <end position="359"/>
    </location>
</feature>
<evidence type="ECO:0000313" key="9">
    <source>
        <dbReference type="Proteomes" id="UP000887104"/>
    </source>
</evidence>
<proteinExistence type="inferred from homology"/>
<feature type="domain" description="HAMP" evidence="7">
    <location>
        <begin position="77"/>
        <end position="118"/>
    </location>
</feature>
<dbReference type="Pfam" id="PF00015">
    <property type="entry name" value="MCPsignal"/>
    <property type="match status" value="1"/>
</dbReference>
<accession>A0ABQ4PDR6</accession>
<dbReference type="SMART" id="SM00283">
    <property type="entry name" value="MA"/>
    <property type="match status" value="1"/>
</dbReference>
<dbReference type="InterPro" id="IPR004089">
    <property type="entry name" value="MCPsignal_dom"/>
</dbReference>
<evidence type="ECO:0000259" key="7">
    <source>
        <dbReference type="PROSITE" id="PS50885"/>
    </source>
</evidence>
<keyword evidence="5" id="KW-0812">Transmembrane</keyword>
<evidence type="ECO:0000256" key="4">
    <source>
        <dbReference type="PROSITE-ProRule" id="PRU00284"/>
    </source>
</evidence>
<evidence type="ECO:0000256" key="5">
    <source>
        <dbReference type="SAM" id="Phobius"/>
    </source>
</evidence>
<dbReference type="PANTHER" id="PTHR32089">
    <property type="entry name" value="METHYL-ACCEPTING CHEMOTAXIS PROTEIN MCPB"/>
    <property type="match status" value="1"/>
</dbReference>